<dbReference type="Proteomes" id="UP000594468">
    <property type="component" value="Chromosome"/>
</dbReference>
<dbReference type="InterPro" id="IPR033753">
    <property type="entry name" value="GCV_H/Fam206"/>
</dbReference>
<dbReference type="InterPro" id="IPR000089">
    <property type="entry name" value="Biotin_lipoyl"/>
</dbReference>
<dbReference type="KEGG" id="pmet:G4Y79_19195"/>
<evidence type="ECO:0000313" key="7">
    <source>
        <dbReference type="Proteomes" id="UP000594468"/>
    </source>
</evidence>
<name>A0A7S8IDQ8_9CHLR</name>
<dbReference type="NCBIfam" id="TIGR00527">
    <property type="entry name" value="gcvH"/>
    <property type="match status" value="1"/>
</dbReference>
<comment type="subunit">
    <text evidence="3">The glycine cleavage system is composed of four proteins: P, T, L and H.</text>
</comment>
<dbReference type="PROSITE" id="PS50968">
    <property type="entry name" value="BIOTINYL_LIPOYL"/>
    <property type="match status" value="1"/>
</dbReference>
<dbReference type="Pfam" id="PF01597">
    <property type="entry name" value="GCV_H"/>
    <property type="match status" value="1"/>
</dbReference>
<dbReference type="NCBIfam" id="NF002270">
    <property type="entry name" value="PRK01202.1"/>
    <property type="match status" value="1"/>
</dbReference>
<accession>A0A7S8IDQ8</accession>
<reference evidence="6 7" key="1">
    <citation type="submission" date="2020-02" db="EMBL/GenBank/DDBJ databases">
        <authorList>
            <person name="Zheng R.K."/>
            <person name="Sun C.M."/>
        </authorList>
    </citation>
    <scope>NUCLEOTIDE SEQUENCE [LARGE SCALE GENOMIC DNA]</scope>
    <source>
        <strain evidence="7">rifampicinis</strain>
    </source>
</reference>
<dbReference type="PANTHER" id="PTHR11715">
    <property type="entry name" value="GLYCINE CLEAVAGE SYSTEM H PROTEIN"/>
    <property type="match status" value="1"/>
</dbReference>
<dbReference type="CDD" id="cd06848">
    <property type="entry name" value="GCS_H"/>
    <property type="match status" value="1"/>
</dbReference>
<dbReference type="PROSITE" id="PS00189">
    <property type="entry name" value="LIPOYL"/>
    <property type="match status" value="1"/>
</dbReference>
<organism evidence="6 7">
    <name type="scientific">Phototrophicus methaneseepsis</name>
    <dbReference type="NCBI Taxonomy" id="2710758"/>
    <lineage>
        <taxon>Bacteria</taxon>
        <taxon>Bacillati</taxon>
        <taxon>Chloroflexota</taxon>
        <taxon>Candidatus Thermofontia</taxon>
        <taxon>Phototrophicales</taxon>
        <taxon>Phototrophicaceae</taxon>
        <taxon>Phototrophicus</taxon>
    </lineage>
</organism>
<dbReference type="HAMAP" id="MF_00272">
    <property type="entry name" value="GcvH"/>
    <property type="match status" value="1"/>
</dbReference>
<dbReference type="AlphaFoldDB" id="A0A7S8IDQ8"/>
<evidence type="ECO:0000259" key="5">
    <source>
        <dbReference type="PROSITE" id="PS50968"/>
    </source>
</evidence>
<proteinExistence type="inferred from homology"/>
<sequence length="131" mass="14276">MMAELKYPEDLKYAESDEWVRIQGDVATVGLSDYAQDALNDIVYLELKEVGTAIAAGESFGEVESVKAASDVILPIGGEIIEVNTALEDEPEIINSDPYGEGWLVKVRVTDDSPLADLMDAGAYKAYNETR</sequence>
<evidence type="ECO:0000256" key="1">
    <source>
        <dbReference type="ARBA" id="ARBA00009249"/>
    </source>
</evidence>
<protein>
    <recommendedName>
        <fullName evidence="3">Glycine cleavage system H protein</fullName>
    </recommendedName>
</protein>
<keyword evidence="2 3" id="KW-0450">Lipoyl</keyword>
<dbReference type="SUPFAM" id="SSF51230">
    <property type="entry name" value="Single hybrid motif"/>
    <property type="match status" value="1"/>
</dbReference>
<dbReference type="GO" id="GO:0005960">
    <property type="term" value="C:glycine cleavage complex"/>
    <property type="evidence" value="ECO:0007669"/>
    <property type="project" value="InterPro"/>
</dbReference>
<dbReference type="InterPro" id="IPR011053">
    <property type="entry name" value="Single_hybrid_motif"/>
</dbReference>
<feature type="modified residue" description="N6-lipoyllysine" evidence="3 4">
    <location>
        <position position="67"/>
    </location>
</feature>
<evidence type="ECO:0000313" key="6">
    <source>
        <dbReference type="EMBL" id="QPC81796.1"/>
    </source>
</evidence>
<dbReference type="PANTHER" id="PTHR11715:SF3">
    <property type="entry name" value="GLYCINE CLEAVAGE SYSTEM H PROTEIN-RELATED"/>
    <property type="match status" value="1"/>
</dbReference>
<dbReference type="EMBL" id="CP062983">
    <property type="protein sequence ID" value="QPC81796.1"/>
    <property type="molecule type" value="Genomic_DNA"/>
</dbReference>
<dbReference type="RefSeq" id="WP_195169867.1">
    <property type="nucleotide sequence ID" value="NZ_CP062983.1"/>
</dbReference>
<feature type="domain" description="Lipoyl-binding" evidence="5">
    <location>
        <begin position="26"/>
        <end position="108"/>
    </location>
</feature>
<keyword evidence="7" id="KW-1185">Reference proteome</keyword>
<dbReference type="GO" id="GO:0005829">
    <property type="term" value="C:cytosol"/>
    <property type="evidence" value="ECO:0007669"/>
    <property type="project" value="TreeGrafter"/>
</dbReference>
<dbReference type="Gene3D" id="2.40.50.100">
    <property type="match status" value="1"/>
</dbReference>
<dbReference type="GO" id="GO:0019464">
    <property type="term" value="P:glycine decarboxylation via glycine cleavage system"/>
    <property type="evidence" value="ECO:0007669"/>
    <property type="project" value="UniProtKB-UniRule"/>
</dbReference>
<dbReference type="GO" id="GO:0009249">
    <property type="term" value="P:protein lipoylation"/>
    <property type="evidence" value="ECO:0007669"/>
    <property type="project" value="TreeGrafter"/>
</dbReference>
<evidence type="ECO:0000256" key="2">
    <source>
        <dbReference type="ARBA" id="ARBA00022823"/>
    </source>
</evidence>
<comment type="function">
    <text evidence="3">The glycine cleavage system catalyzes the degradation of glycine. The H protein shuttles the methylamine group of glycine from the P protein to the T protein.</text>
</comment>
<comment type="cofactor">
    <cofactor evidence="3">
        <name>(R)-lipoate</name>
        <dbReference type="ChEBI" id="CHEBI:83088"/>
    </cofactor>
    <text evidence="3">Binds 1 lipoyl cofactor covalently.</text>
</comment>
<dbReference type="InterPro" id="IPR003016">
    <property type="entry name" value="2-oxoA_DH_lipoyl-BS"/>
</dbReference>
<dbReference type="InterPro" id="IPR017453">
    <property type="entry name" value="GCV_H_sub"/>
</dbReference>
<gene>
    <name evidence="3 6" type="primary">gcvH</name>
    <name evidence="6" type="ORF">G4Y79_19195</name>
</gene>
<evidence type="ECO:0000256" key="4">
    <source>
        <dbReference type="PIRSR" id="PIRSR617453-50"/>
    </source>
</evidence>
<dbReference type="InterPro" id="IPR002930">
    <property type="entry name" value="GCV_H"/>
</dbReference>
<comment type="similarity">
    <text evidence="1 3">Belongs to the GcvH family.</text>
</comment>
<evidence type="ECO:0000256" key="3">
    <source>
        <dbReference type="HAMAP-Rule" id="MF_00272"/>
    </source>
</evidence>